<dbReference type="Proteomes" id="UP001159428">
    <property type="component" value="Unassembled WGS sequence"/>
</dbReference>
<dbReference type="GO" id="GO:0070286">
    <property type="term" value="P:axonemal dynein complex assembly"/>
    <property type="evidence" value="ECO:0007669"/>
    <property type="project" value="InterPro"/>
</dbReference>
<evidence type="ECO:0000259" key="6">
    <source>
        <dbReference type="Pfam" id="PF14740"/>
    </source>
</evidence>
<dbReference type="PANTHER" id="PTHR22118">
    <property type="entry name" value="DYNEIN ASSEMBLY FACTOR 3, AXONEMAL"/>
    <property type="match status" value="1"/>
</dbReference>
<evidence type="ECO:0000313" key="8">
    <source>
        <dbReference type="Proteomes" id="UP001159428"/>
    </source>
</evidence>
<reference evidence="7 8" key="1">
    <citation type="submission" date="2022-05" db="EMBL/GenBank/DDBJ databases">
        <authorList>
            <consortium name="Genoscope - CEA"/>
            <person name="William W."/>
        </authorList>
    </citation>
    <scope>NUCLEOTIDE SEQUENCE [LARGE SCALE GENOMIC DNA]</scope>
</reference>
<keyword evidence="8" id="KW-1185">Reference proteome</keyword>
<evidence type="ECO:0000256" key="4">
    <source>
        <dbReference type="ARBA" id="ARBA00024190"/>
    </source>
</evidence>
<keyword evidence="2" id="KW-0963">Cytoplasm</keyword>
<organism evidence="7 8">
    <name type="scientific">Pocillopora meandrina</name>
    <dbReference type="NCBI Taxonomy" id="46732"/>
    <lineage>
        <taxon>Eukaryota</taxon>
        <taxon>Metazoa</taxon>
        <taxon>Cnidaria</taxon>
        <taxon>Anthozoa</taxon>
        <taxon>Hexacorallia</taxon>
        <taxon>Scleractinia</taxon>
        <taxon>Astrocoeniina</taxon>
        <taxon>Pocilloporidae</taxon>
        <taxon>Pocillopora</taxon>
    </lineage>
</organism>
<evidence type="ECO:0000313" key="7">
    <source>
        <dbReference type="EMBL" id="CAH3031262.1"/>
    </source>
</evidence>
<dbReference type="InterPro" id="IPR027974">
    <property type="entry name" value="DUF4470"/>
</dbReference>
<dbReference type="InterPro" id="IPR028235">
    <property type="entry name" value="DNAAF3_C"/>
</dbReference>
<dbReference type="AlphaFoldDB" id="A0AAU9VM74"/>
<evidence type="ECO:0000259" key="5">
    <source>
        <dbReference type="Pfam" id="PF14737"/>
    </source>
</evidence>
<feature type="domain" description="DUF4470" evidence="5">
    <location>
        <begin position="10"/>
        <end position="121"/>
    </location>
</feature>
<accession>A0AAU9VM74</accession>
<keyword evidence="3" id="KW-0970">Cilium biogenesis/degradation</keyword>
<dbReference type="PANTHER" id="PTHR22118:SF14">
    <property type="entry name" value="DYNEIN AXONEMAL ASSEMBLY FACTOR 3"/>
    <property type="match status" value="1"/>
</dbReference>
<proteinExistence type="inferred from homology"/>
<dbReference type="InterPro" id="IPR039304">
    <property type="entry name" value="DNAAF3"/>
</dbReference>
<sequence length="482" mass="55816">MADGFGAITWWGFSPALDLQDRYQSLASKIKNLNISESHGANKRGKCNILLIGAGDCRHILKTIAHTYRHERRELCICVVENNLEIYARHLLLLSIALEPKERLGLQEKTELFLELFGNSLVRPQASEYLQQKSSEFIRMVTDSDYLEAHLPVFNFSQLKFKERDQLESIFKFWRNSDPKIFDICRHWDERLRQYLAVRYDSGENVYDWDYSMKLSKKASIINSREYKSWREQGVAFELRSDSTYEVTNRTLASGIIIKKDGERVARRGYWGDIINSPYLAFGTESEEEFLFQTSNGQYVRTATNVSEYNITALMHEILTGEKYIPPKIEDEKERKKEMATLQEIREDEIESDQMGNTKDGDTPKETVHATQGYMECPDVKVTFLPLNCVPDLSKKSKYNKLFDVIYFSNSMVHLLTPEVKEIFSDEAVIIAETTKFMLDLKPEQMQEYMKKITSMAVSAGCKAVDHADGEKDAHAFFTFQR</sequence>
<name>A0AAU9VM74_9CNID</name>
<dbReference type="GO" id="GO:0044458">
    <property type="term" value="P:motile cilium assembly"/>
    <property type="evidence" value="ECO:0007669"/>
    <property type="project" value="TreeGrafter"/>
</dbReference>
<dbReference type="Pfam" id="PF14740">
    <property type="entry name" value="DUF4471"/>
    <property type="match status" value="1"/>
</dbReference>
<dbReference type="EMBL" id="CALNXJ010000001">
    <property type="protein sequence ID" value="CAH3031262.1"/>
    <property type="molecule type" value="Genomic_DNA"/>
</dbReference>
<comment type="similarity">
    <text evidence="1">Belongs to the DNAAF3 family.</text>
</comment>
<dbReference type="Pfam" id="PF14737">
    <property type="entry name" value="DUF4470"/>
    <property type="match status" value="1"/>
</dbReference>
<comment type="subcellular location">
    <subcellularLocation>
        <location evidence="4">Dynein axonemal particle</location>
    </subcellularLocation>
</comment>
<gene>
    <name evidence="7" type="ORF">PMEA_00001266</name>
</gene>
<evidence type="ECO:0000256" key="2">
    <source>
        <dbReference type="ARBA" id="ARBA00022490"/>
    </source>
</evidence>
<evidence type="ECO:0000256" key="3">
    <source>
        <dbReference type="ARBA" id="ARBA00022794"/>
    </source>
</evidence>
<protein>
    <recommendedName>
        <fullName evidence="9">Dynein assembly factor 3, axonemal</fullName>
    </recommendedName>
</protein>
<dbReference type="GO" id="GO:0120293">
    <property type="term" value="C:dynein axonemal particle"/>
    <property type="evidence" value="ECO:0007669"/>
    <property type="project" value="UniProtKB-SubCell"/>
</dbReference>
<feature type="domain" description="Dynein assembly factor 3 C-terminal" evidence="6">
    <location>
        <begin position="154"/>
        <end position="465"/>
    </location>
</feature>
<comment type="caution">
    <text evidence="7">The sequence shown here is derived from an EMBL/GenBank/DDBJ whole genome shotgun (WGS) entry which is preliminary data.</text>
</comment>
<evidence type="ECO:0008006" key="9">
    <source>
        <dbReference type="Google" id="ProtNLM"/>
    </source>
</evidence>
<evidence type="ECO:0000256" key="1">
    <source>
        <dbReference type="ARBA" id="ARBA00010449"/>
    </source>
</evidence>